<dbReference type="SUPFAM" id="SSF52058">
    <property type="entry name" value="L domain-like"/>
    <property type="match status" value="1"/>
</dbReference>
<sequence length="913" mass="102197">MVGDGLCEVGSARQPAMALQSAADGNGGARAKRRRVDEQRFQSNEGVEAVPAVRISALPKDLRRRILTHLPLKDAIRTAALAQAWRDLWKSRWAHPSSCLDIHLLPDDVPKKVLGSLESGLRRRLDRFSIVVENQKLRPLQLKRFLAYAAESRVEDLQVELRHCKVDSNLTFHFPMSSPRLVHLSLRGISIGNSCNKGAQPFYALEVIRLYSVRIGQLTFRKLMALCPRLHTLHLLRCDCNQLLSGAKAFILPAGAHLRSIAVVECDGQARLESVVLPCLHSFRYSGKFLRSSFLLPEHATLTKLYICVGEPIPSIFYGYFNRALPFDLSRLTVLTICSDALKVASSLLSDGGIDQRANLSNLRSLRELQLLMFGMDTNNLADIFVFLKASCCHKLERLFVQLPDISDAPLEDLLEEVGAEPSGEGLGNLRMVKVMNFNWRCFEVQLVSSLLRKASFLHKLLLVSPNVAPLIVPGVQEADLLLLKEALDNGDIIISKSDYAADQPFHSEIFPRPRRRLDRFSLIVDICKLKSTDLRLFLDYVAESLVEDLHVETRKSTAAEKLNFHLPQSSPLLARLCLRRINISSLHYKGAQPFHALEVIRLHSVNISQTAVRKMMALCPSLLTLDLRDCDSDSFFYQKNGLVFPPKLRSVTIVECEGLASLHLVGVRRLRSFCFSGSSRSFSLPKDAALADLYICFDDTISGTWDTYLFNVSLPNDLSSLTTLTICSNVLTGASSLWSDERSWIKPQVDDGQTAQKPKLSNLQSLRELQLLMLKMGADNLADIYKFLKTCKCPNLEKLFVQLPTSNSMKASLDEVVEEPPEDGMDNLTIVKVMNFNWRRTEVQLVSFLLRKASSLHKLLLVSSNVAPLDIPGVQEADLLLLKEALANGKIMLSESDDAATQPYHSEIFFEI</sequence>
<proteinExistence type="predicted"/>
<dbReference type="AlphaFoldDB" id="A0A5J9TB49"/>
<dbReference type="Gene3D" id="3.80.10.10">
    <property type="entry name" value="Ribonuclease Inhibitor"/>
    <property type="match status" value="2"/>
</dbReference>
<dbReference type="SUPFAM" id="SSF81383">
    <property type="entry name" value="F-box domain"/>
    <property type="match status" value="1"/>
</dbReference>
<dbReference type="Gramene" id="TVU08596">
    <property type="protein sequence ID" value="TVU08596"/>
    <property type="gene ID" value="EJB05_42005"/>
</dbReference>
<dbReference type="Pfam" id="PF23622">
    <property type="entry name" value="LRR_At1g61320_AtMIF1"/>
    <property type="match status" value="1"/>
</dbReference>
<organism evidence="2 3">
    <name type="scientific">Eragrostis curvula</name>
    <name type="common">weeping love grass</name>
    <dbReference type="NCBI Taxonomy" id="38414"/>
    <lineage>
        <taxon>Eukaryota</taxon>
        <taxon>Viridiplantae</taxon>
        <taxon>Streptophyta</taxon>
        <taxon>Embryophyta</taxon>
        <taxon>Tracheophyta</taxon>
        <taxon>Spermatophyta</taxon>
        <taxon>Magnoliopsida</taxon>
        <taxon>Liliopsida</taxon>
        <taxon>Poales</taxon>
        <taxon>Poaceae</taxon>
        <taxon>PACMAD clade</taxon>
        <taxon>Chloridoideae</taxon>
        <taxon>Eragrostideae</taxon>
        <taxon>Eragrostidinae</taxon>
        <taxon>Eragrostis</taxon>
    </lineage>
</organism>
<dbReference type="InterPro" id="IPR053772">
    <property type="entry name" value="At1g61320/At1g61330-like"/>
</dbReference>
<dbReference type="PROSITE" id="PS50181">
    <property type="entry name" value="FBOX"/>
    <property type="match status" value="1"/>
</dbReference>
<dbReference type="PANTHER" id="PTHR34145:SF65">
    <property type="entry name" value="FBD DOMAIN-CONTAINING PROTEIN"/>
    <property type="match status" value="1"/>
</dbReference>
<protein>
    <recommendedName>
        <fullName evidence="1">F-box domain-containing protein</fullName>
    </recommendedName>
</protein>
<dbReference type="InterPro" id="IPR032675">
    <property type="entry name" value="LRR_dom_sf"/>
</dbReference>
<evidence type="ECO:0000313" key="2">
    <source>
        <dbReference type="EMBL" id="TVU08596.1"/>
    </source>
</evidence>
<dbReference type="InterPro" id="IPR055357">
    <property type="entry name" value="LRR_At1g61320_AtMIF1"/>
</dbReference>
<dbReference type="Pfam" id="PF08387">
    <property type="entry name" value="FBD"/>
    <property type="match status" value="1"/>
</dbReference>
<feature type="domain" description="F-box" evidence="1">
    <location>
        <begin position="52"/>
        <end position="96"/>
    </location>
</feature>
<gene>
    <name evidence="2" type="ORF">EJB05_42005</name>
</gene>
<dbReference type="PANTHER" id="PTHR34145">
    <property type="entry name" value="OS02G0105600 PROTEIN"/>
    <property type="match status" value="1"/>
</dbReference>
<dbReference type="Proteomes" id="UP000324897">
    <property type="component" value="Chromosome 3"/>
</dbReference>
<dbReference type="InterPro" id="IPR001810">
    <property type="entry name" value="F-box_dom"/>
</dbReference>
<dbReference type="InterPro" id="IPR036047">
    <property type="entry name" value="F-box-like_dom_sf"/>
</dbReference>
<keyword evidence="3" id="KW-1185">Reference proteome</keyword>
<reference evidence="2 3" key="1">
    <citation type="journal article" date="2019" name="Sci. Rep.">
        <title>A high-quality genome of Eragrostis curvula grass provides insights into Poaceae evolution and supports new strategies to enhance forage quality.</title>
        <authorList>
            <person name="Carballo J."/>
            <person name="Santos B.A.C.M."/>
            <person name="Zappacosta D."/>
            <person name="Garbus I."/>
            <person name="Selva J.P."/>
            <person name="Gallo C.A."/>
            <person name="Diaz A."/>
            <person name="Albertini E."/>
            <person name="Caccamo M."/>
            <person name="Echenique V."/>
        </authorList>
    </citation>
    <scope>NUCLEOTIDE SEQUENCE [LARGE SCALE GENOMIC DNA]</scope>
    <source>
        <strain evidence="3">cv. Victoria</strain>
        <tissue evidence="2">Leaf</tissue>
    </source>
</reference>
<dbReference type="Pfam" id="PF00646">
    <property type="entry name" value="F-box"/>
    <property type="match status" value="1"/>
</dbReference>
<dbReference type="OrthoDB" id="673865at2759"/>
<comment type="caution">
    <text evidence="2">The sequence shown here is derived from an EMBL/GenBank/DDBJ whole genome shotgun (WGS) entry which is preliminary data.</text>
</comment>
<dbReference type="InterPro" id="IPR006566">
    <property type="entry name" value="FBD"/>
</dbReference>
<dbReference type="EMBL" id="RWGY01000039">
    <property type="protein sequence ID" value="TVU08596.1"/>
    <property type="molecule type" value="Genomic_DNA"/>
</dbReference>
<name>A0A5J9TB49_9POAL</name>
<evidence type="ECO:0000313" key="3">
    <source>
        <dbReference type="Proteomes" id="UP000324897"/>
    </source>
</evidence>
<evidence type="ECO:0000259" key="1">
    <source>
        <dbReference type="PROSITE" id="PS50181"/>
    </source>
</evidence>
<accession>A0A5J9TB49</accession>